<name>A0A2G9S8R9_AQUCT</name>
<accession>A0A2G9S8R9</accession>
<evidence type="ECO:0000313" key="1">
    <source>
        <dbReference type="EMBL" id="PIO36569.1"/>
    </source>
</evidence>
<protein>
    <submittedName>
        <fullName evidence="1">Uncharacterized protein</fullName>
    </submittedName>
</protein>
<keyword evidence="2" id="KW-1185">Reference proteome</keyword>
<gene>
    <name evidence="1" type="ORF">AB205_0053390</name>
</gene>
<dbReference type="Proteomes" id="UP000228934">
    <property type="component" value="Unassembled WGS sequence"/>
</dbReference>
<dbReference type="OrthoDB" id="10459161at2759"/>
<evidence type="ECO:0000313" key="2">
    <source>
        <dbReference type="Proteomes" id="UP000228934"/>
    </source>
</evidence>
<sequence>MLYLPALCSDFCTEQPRSSSSWVPLRCSYPLPPVKCLHSKQIAMEAPQLSCSSVCPFRHGTAVRPHPLS</sequence>
<dbReference type="EMBL" id="KV926429">
    <property type="protein sequence ID" value="PIO36569.1"/>
    <property type="molecule type" value="Genomic_DNA"/>
</dbReference>
<reference evidence="2" key="1">
    <citation type="journal article" date="2017" name="Nat. Commun.">
        <title>The North American bullfrog draft genome provides insight into hormonal regulation of long noncoding RNA.</title>
        <authorList>
            <person name="Hammond S.A."/>
            <person name="Warren R.L."/>
            <person name="Vandervalk B.P."/>
            <person name="Kucuk E."/>
            <person name="Khan H."/>
            <person name="Gibb E.A."/>
            <person name="Pandoh P."/>
            <person name="Kirk H."/>
            <person name="Zhao Y."/>
            <person name="Jones M."/>
            <person name="Mungall A.J."/>
            <person name="Coope R."/>
            <person name="Pleasance S."/>
            <person name="Moore R.A."/>
            <person name="Holt R.A."/>
            <person name="Round J.M."/>
            <person name="Ohora S."/>
            <person name="Walle B.V."/>
            <person name="Veldhoen N."/>
            <person name="Helbing C.C."/>
            <person name="Birol I."/>
        </authorList>
    </citation>
    <scope>NUCLEOTIDE SEQUENCE [LARGE SCALE GENOMIC DNA]</scope>
</reference>
<dbReference type="AlphaFoldDB" id="A0A2G9S8R9"/>
<proteinExistence type="predicted"/>
<organism evidence="1 2">
    <name type="scientific">Aquarana catesbeiana</name>
    <name type="common">American bullfrog</name>
    <name type="synonym">Rana catesbeiana</name>
    <dbReference type="NCBI Taxonomy" id="8400"/>
    <lineage>
        <taxon>Eukaryota</taxon>
        <taxon>Metazoa</taxon>
        <taxon>Chordata</taxon>
        <taxon>Craniata</taxon>
        <taxon>Vertebrata</taxon>
        <taxon>Euteleostomi</taxon>
        <taxon>Amphibia</taxon>
        <taxon>Batrachia</taxon>
        <taxon>Anura</taxon>
        <taxon>Neobatrachia</taxon>
        <taxon>Ranoidea</taxon>
        <taxon>Ranidae</taxon>
        <taxon>Aquarana</taxon>
    </lineage>
</organism>